<dbReference type="AlphaFoldDB" id="V9F7V8"/>
<dbReference type="Proteomes" id="UP000018721">
    <property type="component" value="Unassembled WGS sequence"/>
</dbReference>
<name>V9F7V8_PHYNI</name>
<sequence length="60" mass="7268">MFLPALARQRYDPRRKQRWGGKVGIWSFTEQYEAKRRTKSRDKGSICTRNIDTIFQEVYK</sequence>
<keyword evidence="2" id="KW-1185">Reference proteome</keyword>
<dbReference type="PANTHER" id="PTHR47169:SF2">
    <property type="entry name" value="OS01G0541250 PROTEIN"/>
    <property type="match status" value="1"/>
</dbReference>
<dbReference type="PANTHER" id="PTHR47169">
    <property type="entry name" value="OS01G0541250 PROTEIN"/>
    <property type="match status" value="1"/>
</dbReference>
<dbReference type="HOGENOM" id="CLU_2946672_0_0_1"/>
<gene>
    <name evidence="1" type="ORF">F443_08229</name>
</gene>
<dbReference type="EMBL" id="ANIZ01001420">
    <property type="protein sequence ID" value="ETI47580.1"/>
    <property type="molecule type" value="Genomic_DNA"/>
</dbReference>
<evidence type="ECO:0000313" key="2">
    <source>
        <dbReference type="Proteomes" id="UP000018721"/>
    </source>
</evidence>
<comment type="caution">
    <text evidence="1">The sequence shown here is derived from an EMBL/GenBank/DDBJ whole genome shotgun (WGS) entry which is preliminary data.</text>
</comment>
<evidence type="ECO:0000313" key="1">
    <source>
        <dbReference type="EMBL" id="ETI47580.1"/>
    </source>
</evidence>
<organism evidence="1 2">
    <name type="scientific">Phytophthora nicotianae P1569</name>
    <dbReference type="NCBI Taxonomy" id="1317065"/>
    <lineage>
        <taxon>Eukaryota</taxon>
        <taxon>Sar</taxon>
        <taxon>Stramenopiles</taxon>
        <taxon>Oomycota</taxon>
        <taxon>Peronosporomycetes</taxon>
        <taxon>Peronosporales</taxon>
        <taxon>Peronosporaceae</taxon>
        <taxon>Phytophthora</taxon>
    </lineage>
</organism>
<proteinExistence type="predicted"/>
<protein>
    <submittedName>
        <fullName evidence="1">Uncharacterized protein</fullName>
    </submittedName>
</protein>
<reference evidence="1 2" key="1">
    <citation type="submission" date="2013-11" db="EMBL/GenBank/DDBJ databases">
        <title>The Genome Sequence of Phytophthora parasitica P1569.</title>
        <authorList>
            <consortium name="The Broad Institute Genomics Platform"/>
            <person name="Russ C."/>
            <person name="Tyler B."/>
            <person name="Panabieres F."/>
            <person name="Shan W."/>
            <person name="Tripathy S."/>
            <person name="Grunwald N."/>
            <person name="Machado M."/>
            <person name="Johnson C.S."/>
            <person name="Arredondo F."/>
            <person name="Hong C."/>
            <person name="Coffey M."/>
            <person name="Young S.K."/>
            <person name="Zeng Q."/>
            <person name="Gargeya S."/>
            <person name="Fitzgerald M."/>
            <person name="Abouelleil A."/>
            <person name="Alvarado L."/>
            <person name="Chapman S.B."/>
            <person name="Gainer-Dewar J."/>
            <person name="Goldberg J."/>
            <person name="Griggs A."/>
            <person name="Gujja S."/>
            <person name="Hansen M."/>
            <person name="Howarth C."/>
            <person name="Imamovic A."/>
            <person name="Ireland A."/>
            <person name="Larimer J."/>
            <person name="McCowan C."/>
            <person name="Murphy C."/>
            <person name="Pearson M."/>
            <person name="Poon T.W."/>
            <person name="Priest M."/>
            <person name="Roberts A."/>
            <person name="Saif S."/>
            <person name="Shea T."/>
            <person name="Sykes S."/>
            <person name="Wortman J."/>
            <person name="Nusbaum C."/>
            <person name="Birren B."/>
        </authorList>
    </citation>
    <scope>NUCLEOTIDE SEQUENCE [LARGE SCALE GENOMIC DNA]</scope>
    <source>
        <strain evidence="1 2">P1569</strain>
    </source>
</reference>
<accession>V9F7V8</accession>